<organism evidence="2 3">
    <name type="scientific">Nocardia rhamnosiphila</name>
    <dbReference type="NCBI Taxonomy" id="426716"/>
    <lineage>
        <taxon>Bacteria</taxon>
        <taxon>Bacillati</taxon>
        <taxon>Actinomycetota</taxon>
        <taxon>Actinomycetes</taxon>
        <taxon>Mycobacteriales</taxon>
        <taxon>Nocardiaceae</taxon>
        <taxon>Nocardia</taxon>
    </lineage>
</organism>
<dbReference type="Proteomes" id="UP001550628">
    <property type="component" value="Unassembled WGS sequence"/>
</dbReference>
<evidence type="ECO:0000256" key="1">
    <source>
        <dbReference type="SAM" id="MobiDB-lite"/>
    </source>
</evidence>
<comment type="caution">
    <text evidence="2">The sequence shown here is derived from an EMBL/GenBank/DDBJ whole genome shotgun (WGS) entry which is preliminary data.</text>
</comment>
<keyword evidence="3" id="KW-1185">Reference proteome</keyword>
<reference evidence="2 3" key="1">
    <citation type="submission" date="2024-06" db="EMBL/GenBank/DDBJ databases">
        <title>The Natural Products Discovery Center: Release of the First 8490 Sequenced Strains for Exploring Actinobacteria Biosynthetic Diversity.</title>
        <authorList>
            <person name="Kalkreuter E."/>
            <person name="Kautsar S.A."/>
            <person name="Yang D."/>
            <person name="Bader C.D."/>
            <person name="Teijaro C.N."/>
            <person name="Fluegel L."/>
            <person name="Davis C.M."/>
            <person name="Simpson J.R."/>
            <person name="Lauterbach L."/>
            <person name="Steele A.D."/>
            <person name="Gui C."/>
            <person name="Meng S."/>
            <person name="Li G."/>
            <person name="Viehrig K."/>
            <person name="Ye F."/>
            <person name="Su P."/>
            <person name="Kiefer A.F."/>
            <person name="Nichols A."/>
            <person name="Cepeda A.J."/>
            <person name="Yan W."/>
            <person name="Fan B."/>
            <person name="Jiang Y."/>
            <person name="Adhikari A."/>
            <person name="Zheng C.-J."/>
            <person name="Schuster L."/>
            <person name="Cowan T.M."/>
            <person name="Smanski M.J."/>
            <person name="Chevrette M.G."/>
            <person name="De Carvalho L.P.S."/>
            <person name="Shen B."/>
        </authorList>
    </citation>
    <scope>NUCLEOTIDE SEQUENCE [LARGE SCALE GENOMIC DNA]</scope>
    <source>
        <strain evidence="2 3">NPDC019708</strain>
    </source>
</reference>
<evidence type="ECO:0000313" key="2">
    <source>
        <dbReference type="EMBL" id="MEU1956787.1"/>
    </source>
</evidence>
<gene>
    <name evidence="2" type="ORF">ABZ510_33670</name>
</gene>
<accession>A0ABV2X0V4</accession>
<proteinExistence type="predicted"/>
<feature type="compositionally biased region" description="Acidic residues" evidence="1">
    <location>
        <begin position="11"/>
        <end position="35"/>
    </location>
</feature>
<protein>
    <submittedName>
        <fullName evidence="2">DUF4913 domain-containing protein</fullName>
    </submittedName>
</protein>
<dbReference type="RefSeq" id="WP_356959863.1">
    <property type="nucleotide sequence ID" value="NZ_JBEYBD010000037.1"/>
</dbReference>
<dbReference type="Pfam" id="PF16259">
    <property type="entry name" value="DUF4913"/>
    <property type="match status" value="1"/>
</dbReference>
<evidence type="ECO:0000313" key="3">
    <source>
        <dbReference type="Proteomes" id="UP001550628"/>
    </source>
</evidence>
<feature type="region of interest" description="Disordered" evidence="1">
    <location>
        <begin position="1"/>
        <end position="35"/>
    </location>
</feature>
<name>A0ABV2X0V4_9NOCA</name>
<sequence>MTDIDNTTYDPEFEPAPEDLGPDFEPADFGVEDDDDPEFETAVEEAPVEAADLTDALMDAVRMAVAGQVAAAAKEAADGVLAEALTDDVVMGMRSTAVSEARAAVDPELVVEEPAPEPPELRYRTLPAFVEQYLANVYRREVSARGSEGTRRWCPCWWDHGEAVARFDALWSAFEQLRRGTGPEMATWWTQYADPIMAAVMDPHGPFEYCSVLEGHKAEMPVLPTVAPPEGLFEDGHAYDPEHQPAAAPLTSSRLILPNAPTGNRRVVIPEPSFP</sequence>
<dbReference type="InterPro" id="IPR032584">
    <property type="entry name" value="DUF4913"/>
</dbReference>
<dbReference type="EMBL" id="JBEYBF010000045">
    <property type="protein sequence ID" value="MEU1956787.1"/>
    <property type="molecule type" value="Genomic_DNA"/>
</dbReference>